<dbReference type="KEGG" id="kcm:ABWK59_32650"/>
<protein>
    <submittedName>
        <fullName evidence="9">MFS transporter</fullName>
    </submittedName>
</protein>
<dbReference type="Pfam" id="PF07690">
    <property type="entry name" value="MFS_1"/>
    <property type="match status" value="1"/>
</dbReference>
<evidence type="ECO:0000256" key="1">
    <source>
        <dbReference type="ARBA" id="ARBA00004651"/>
    </source>
</evidence>
<evidence type="ECO:0000256" key="2">
    <source>
        <dbReference type="ARBA" id="ARBA00022448"/>
    </source>
</evidence>
<keyword evidence="4 8" id="KW-0812">Transmembrane</keyword>
<feature type="compositionally biased region" description="Low complexity" evidence="7">
    <location>
        <begin position="408"/>
        <end position="423"/>
    </location>
</feature>
<feature type="transmembrane region" description="Helical" evidence="8">
    <location>
        <begin position="173"/>
        <end position="197"/>
    </location>
</feature>
<dbReference type="InterPro" id="IPR036259">
    <property type="entry name" value="MFS_trans_sf"/>
</dbReference>
<reference evidence="9" key="1">
    <citation type="submission" date="2024-06" db="EMBL/GenBank/DDBJ databases">
        <title>The genome sequences of Kitasatospora sp. strain HUAS MG31.</title>
        <authorList>
            <person name="Mo P."/>
        </authorList>
    </citation>
    <scope>NUCLEOTIDE SEQUENCE</scope>
    <source>
        <strain evidence="9">HUAS MG31</strain>
    </source>
</reference>
<keyword evidence="3" id="KW-1003">Cell membrane</keyword>
<dbReference type="PANTHER" id="PTHR23517">
    <property type="entry name" value="RESISTANCE PROTEIN MDTM, PUTATIVE-RELATED-RELATED"/>
    <property type="match status" value="1"/>
</dbReference>
<feature type="region of interest" description="Disordered" evidence="7">
    <location>
        <begin position="408"/>
        <end position="429"/>
    </location>
</feature>
<keyword evidence="6 8" id="KW-0472">Membrane</keyword>
<feature type="transmembrane region" description="Helical" evidence="8">
    <location>
        <begin position="285"/>
        <end position="304"/>
    </location>
</feature>
<comment type="subcellular location">
    <subcellularLocation>
        <location evidence="1">Cell membrane</location>
        <topology evidence="1">Multi-pass membrane protein</topology>
    </subcellularLocation>
</comment>
<feature type="transmembrane region" description="Helical" evidence="8">
    <location>
        <begin position="255"/>
        <end position="273"/>
    </location>
</feature>
<dbReference type="InterPro" id="IPR011701">
    <property type="entry name" value="MFS"/>
</dbReference>
<dbReference type="AlphaFoldDB" id="A0AAU8K3R3"/>
<accession>A0AAU8K3R3</accession>
<feature type="transmembrane region" description="Helical" evidence="8">
    <location>
        <begin position="218"/>
        <end position="243"/>
    </location>
</feature>
<keyword evidence="5 8" id="KW-1133">Transmembrane helix</keyword>
<evidence type="ECO:0000313" key="9">
    <source>
        <dbReference type="EMBL" id="XCM83343.1"/>
    </source>
</evidence>
<dbReference type="Gene3D" id="1.20.1250.20">
    <property type="entry name" value="MFS general substrate transporter like domains"/>
    <property type="match status" value="1"/>
</dbReference>
<organism evidence="9">
    <name type="scientific">Kitasatospora camelliae</name>
    <dbReference type="NCBI Taxonomy" id="3156397"/>
    <lineage>
        <taxon>Bacteria</taxon>
        <taxon>Bacillati</taxon>
        <taxon>Actinomycetota</taxon>
        <taxon>Actinomycetes</taxon>
        <taxon>Kitasatosporales</taxon>
        <taxon>Streptomycetaceae</taxon>
        <taxon>Kitasatospora</taxon>
    </lineage>
</organism>
<evidence type="ECO:0000256" key="7">
    <source>
        <dbReference type="SAM" id="MobiDB-lite"/>
    </source>
</evidence>
<dbReference type="PANTHER" id="PTHR23517:SF2">
    <property type="entry name" value="MULTIDRUG RESISTANCE PROTEIN MDTH"/>
    <property type="match status" value="1"/>
</dbReference>
<feature type="transmembrane region" description="Helical" evidence="8">
    <location>
        <begin position="380"/>
        <end position="401"/>
    </location>
</feature>
<evidence type="ECO:0000256" key="5">
    <source>
        <dbReference type="ARBA" id="ARBA00022989"/>
    </source>
</evidence>
<dbReference type="EMBL" id="CP159872">
    <property type="protein sequence ID" value="XCM83343.1"/>
    <property type="molecule type" value="Genomic_DNA"/>
</dbReference>
<feature type="transmembrane region" description="Helical" evidence="8">
    <location>
        <begin position="52"/>
        <end position="73"/>
    </location>
</feature>
<dbReference type="SUPFAM" id="SSF103473">
    <property type="entry name" value="MFS general substrate transporter"/>
    <property type="match status" value="1"/>
</dbReference>
<proteinExistence type="predicted"/>
<evidence type="ECO:0000256" key="4">
    <source>
        <dbReference type="ARBA" id="ARBA00022692"/>
    </source>
</evidence>
<feature type="transmembrane region" description="Helical" evidence="8">
    <location>
        <begin position="118"/>
        <end position="136"/>
    </location>
</feature>
<evidence type="ECO:0000256" key="6">
    <source>
        <dbReference type="ARBA" id="ARBA00023136"/>
    </source>
</evidence>
<dbReference type="InterPro" id="IPR050171">
    <property type="entry name" value="MFS_Transporters"/>
</dbReference>
<feature type="transmembrane region" description="Helical" evidence="8">
    <location>
        <begin position="85"/>
        <end position="112"/>
    </location>
</feature>
<keyword evidence="2" id="KW-0813">Transport</keyword>
<feature type="transmembrane region" description="Helical" evidence="8">
    <location>
        <begin position="21"/>
        <end position="46"/>
    </location>
</feature>
<evidence type="ECO:0000256" key="8">
    <source>
        <dbReference type="SAM" id="Phobius"/>
    </source>
</evidence>
<dbReference type="RefSeq" id="WP_354644279.1">
    <property type="nucleotide sequence ID" value="NZ_CP159872.1"/>
</dbReference>
<sequence>MITTGAGHGVTSGPDAGPQRALIIASFVSRVGNGLFNTAAILYFTLVVHLPAAQVGAGLTIAGLAGLAAGIPAGNLADRYGPRTIWLVTLALQAVTMAAFVLIDGWLVFTLVATLDRLAATASGAAGGALVARVGGGRPAAFRARLRTFVNLGVVVGTLGAAVAIQIDSRPAYTALILANAASFACAGLIVLLGVPNHPPLPRPDEHRSWSVLADRPYVAFVALYSAMGLQYQTVSLLLPIWLTAHTDAPRWTVAAVYAINSGVCVLLQSRLGSTVETPRQGGRAFRLAGLLFLVSCPLMALTADVPARVAPVLAVLAVCVHSVGEVWESSAGVALGYGLAPDHAQGQYQGLFGLGFDAGQALAPVFLTGAVLALGHSGWLLLGALFAALGAAGPPVAAWAERTRPAKAGTGATAPGQQAGSALHEADR</sequence>
<feature type="transmembrane region" description="Helical" evidence="8">
    <location>
        <begin position="148"/>
        <end position="167"/>
    </location>
</feature>
<gene>
    <name evidence="9" type="ORF">ABWK59_32650</name>
</gene>
<name>A0AAU8K3R3_9ACTN</name>
<dbReference type="GO" id="GO:0005886">
    <property type="term" value="C:plasma membrane"/>
    <property type="evidence" value="ECO:0007669"/>
    <property type="project" value="UniProtKB-SubCell"/>
</dbReference>
<dbReference type="GO" id="GO:0022857">
    <property type="term" value="F:transmembrane transporter activity"/>
    <property type="evidence" value="ECO:0007669"/>
    <property type="project" value="InterPro"/>
</dbReference>
<evidence type="ECO:0000256" key="3">
    <source>
        <dbReference type="ARBA" id="ARBA00022475"/>
    </source>
</evidence>